<dbReference type="Proteomes" id="UP000586042">
    <property type="component" value="Unassembled WGS sequence"/>
</dbReference>
<reference evidence="1 2" key="1">
    <citation type="submission" date="2020-06" db="EMBL/GenBank/DDBJ databases">
        <title>Nonomuraea sp. SMC257, a novel actinomycete isolated from soil.</title>
        <authorList>
            <person name="Chanama M."/>
        </authorList>
    </citation>
    <scope>NUCLEOTIDE SEQUENCE [LARGE SCALE GENOMIC DNA]</scope>
    <source>
        <strain evidence="1 2">SMC257</strain>
    </source>
</reference>
<name>A0A7Y6I5C1_9ACTN</name>
<dbReference type="CDD" id="cd07812">
    <property type="entry name" value="SRPBCC"/>
    <property type="match status" value="1"/>
</dbReference>
<keyword evidence="2" id="KW-1185">Reference proteome</keyword>
<organism evidence="1 2">
    <name type="scientific">Nonomuraea montanisoli</name>
    <dbReference type="NCBI Taxonomy" id="2741721"/>
    <lineage>
        <taxon>Bacteria</taxon>
        <taxon>Bacillati</taxon>
        <taxon>Actinomycetota</taxon>
        <taxon>Actinomycetes</taxon>
        <taxon>Streptosporangiales</taxon>
        <taxon>Streptosporangiaceae</taxon>
        <taxon>Nonomuraea</taxon>
    </lineage>
</organism>
<proteinExistence type="predicted"/>
<dbReference type="SUPFAM" id="SSF55961">
    <property type="entry name" value="Bet v1-like"/>
    <property type="match status" value="1"/>
</dbReference>
<dbReference type="RefSeq" id="WP_175589334.1">
    <property type="nucleotide sequence ID" value="NZ_JABWGN010000004.1"/>
</dbReference>
<dbReference type="InterPro" id="IPR019587">
    <property type="entry name" value="Polyketide_cyclase/dehydratase"/>
</dbReference>
<evidence type="ECO:0000313" key="1">
    <source>
        <dbReference type="EMBL" id="NUW31871.1"/>
    </source>
</evidence>
<gene>
    <name evidence="1" type="ORF">HTZ77_10585</name>
</gene>
<evidence type="ECO:0000313" key="2">
    <source>
        <dbReference type="Proteomes" id="UP000586042"/>
    </source>
</evidence>
<dbReference type="InterPro" id="IPR023393">
    <property type="entry name" value="START-like_dom_sf"/>
</dbReference>
<dbReference type="Gene3D" id="3.30.530.20">
    <property type="match status" value="1"/>
</dbReference>
<dbReference type="EMBL" id="JABWGN010000004">
    <property type="protein sequence ID" value="NUW31871.1"/>
    <property type="molecule type" value="Genomic_DNA"/>
</dbReference>
<comment type="caution">
    <text evidence="1">The sequence shown here is derived from an EMBL/GenBank/DDBJ whole genome shotgun (WGS) entry which is preliminary data.</text>
</comment>
<dbReference type="Pfam" id="PF10604">
    <property type="entry name" value="Polyketide_cyc2"/>
    <property type="match status" value="1"/>
</dbReference>
<sequence>MPRLAADRAPDVSLSVEVAAPAEVVYELVSDVPRLPSWAAECVSCRWMGGATGPAPGARFLGVNRNGFFRWFTVSEVRDAEPGRLFAWEVVPGLARWEYRITPTGAGCTVTESTWDGRGFVISHVIGPVLTGVHDRRAANARNIARTLDRLKAAAEAAAVERRP</sequence>
<protein>
    <submittedName>
        <fullName evidence="1">SRPBCC family protein</fullName>
    </submittedName>
</protein>
<accession>A0A7Y6I5C1</accession>
<dbReference type="AlphaFoldDB" id="A0A7Y6I5C1"/>